<reference evidence="2" key="1">
    <citation type="submission" date="2016-03" db="EMBL/GenBank/DDBJ databases">
        <title>Draft genome sequence of Rosellinia necatrix.</title>
        <authorList>
            <person name="Kanematsu S."/>
        </authorList>
    </citation>
    <scope>NUCLEOTIDE SEQUENCE [LARGE SCALE GENOMIC DNA]</scope>
    <source>
        <strain evidence="2">W97</strain>
    </source>
</reference>
<evidence type="ECO:0000256" key="1">
    <source>
        <dbReference type="SAM" id="MobiDB-lite"/>
    </source>
</evidence>
<dbReference type="Proteomes" id="UP000054516">
    <property type="component" value="Unassembled WGS sequence"/>
</dbReference>
<dbReference type="EMBL" id="DF977482">
    <property type="protein sequence ID" value="GAW26570.1"/>
    <property type="molecule type" value="Genomic_DNA"/>
</dbReference>
<accession>A0A1S8AA43</accession>
<name>A0A1S8AA43_ROSNE</name>
<protein>
    <submittedName>
        <fullName evidence="2">Uncharacterized protein</fullName>
    </submittedName>
</protein>
<dbReference type="AlphaFoldDB" id="A0A1S8AA43"/>
<keyword evidence="3" id="KW-1185">Reference proteome</keyword>
<gene>
    <name evidence="2" type="ORF">SAMD00023353_3700750</name>
</gene>
<organism evidence="2">
    <name type="scientific">Rosellinia necatrix</name>
    <name type="common">White root-rot fungus</name>
    <dbReference type="NCBI Taxonomy" id="77044"/>
    <lineage>
        <taxon>Eukaryota</taxon>
        <taxon>Fungi</taxon>
        <taxon>Dikarya</taxon>
        <taxon>Ascomycota</taxon>
        <taxon>Pezizomycotina</taxon>
        <taxon>Sordariomycetes</taxon>
        <taxon>Xylariomycetidae</taxon>
        <taxon>Xylariales</taxon>
        <taxon>Xylariaceae</taxon>
        <taxon>Rosellinia</taxon>
    </lineage>
</organism>
<evidence type="ECO:0000313" key="3">
    <source>
        <dbReference type="Proteomes" id="UP000054516"/>
    </source>
</evidence>
<feature type="region of interest" description="Disordered" evidence="1">
    <location>
        <begin position="84"/>
        <end position="107"/>
    </location>
</feature>
<sequence length="107" mass="11827">MSSVEKIMDFHEPPFRDAWSARFMDQAGRGAIDEGAAQLPLLCVLYYPAPSARKLGMAAGLTPSGRRRRRSTTIYQQFTPSLKTQTNRAMPGSNGGEIELPSIRVEN</sequence>
<evidence type="ECO:0000313" key="2">
    <source>
        <dbReference type="EMBL" id="GAW26570.1"/>
    </source>
</evidence>
<proteinExistence type="predicted"/>